<dbReference type="AlphaFoldDB" id="A0A4R0PB57"/>
<dbReference type="NCBIfam" id="NF002060">
    <property type="entry name" value="PRK00892.1"/>
    <property type="match status" value="1"/>
</dbReference>
<evidence type="ECO:0000256" key="7">
    <source>
        <dbReference type="HAMAP-Rule" id="MF_00523"/>
    </source>
</evidence>
<evidence type="ECO:0000256" key="5">
    <source>
        <dbReference type="ARBA" id="ARBA00023098"/>
    </source>
</evidence>
<dbReference type="InterPro" id="IPR011004">
    <property type="entry name" value="Trimer_LpxA-like_sf"/>
</dbReference>
<evidence type="ECO:0000256" key="1">
    <source>
        <dbReference type="ARBA" id="ARBA00022516"/>
    </source>
</evidence>
<dbReference type="CDD" id="cd03352">
    <property type="entry name" value="LbH_LpxD"/>
    <property type="match status" value="1"/>
</dbReference>
<dbReference type="EC" id="2.3.1.191" evidence="7"/>
<comment type="catalytic activity">
    <reaction evidence="7">
        <text>a UDP-3-O-[(3R)-3-hydroxyacyl]-alpha-D-glucosamine + a (3R)-hydroxyacyl-[ACP] = a UDP-2-N,3-O-bis[(3R)-3-hydroxyacyl]-alpha-D-glucosamine + holo-[ACP] + H(+)</text>
        <dbReference type="Rhea" id="RHEA:53836"/>
        <dbReference type="Rhea" id="RHEA-COMP:9685"/>
        <dbReference type="Rhea" id="RHEA-COMP:9945"/>
        <dbReference type="ChEBI" id="CHEBI:15378"/>
        <dbReference type="ChEBI" id="CHEBI:64479"/>
        <dbReference type="ChEBI" id="CHEBI:78827"/>
        <dbReference type="ChEBI" id="CHEBI:137740"/>
        <dbReference type="ChEBI" id="CHEBI:137748"/>
        <dbReference type="EC" id="2.3.1.191"/>
    </reaction>
</comment>
<keyword evidence="6 7" id="KW-0012">Acyltransferase</keyword>
<dbReference type="HAMAP" id="MF_00523">
    <property type="entry name" value="LpxD"/>
    <property type="match status" value="1"/>
</dbReference>
<dbReference type="GO" id="GO:0103118">
    <property type="term" value="F:UDP-3-O-[(3R)-3-hydroxyacyl]-glucosamine N-acyltransferase activity"/>
    <property type="evidence" value="ECO:0007669"/>
    <property type="project" value="UniProtKB-EC"/>
</dbReference>
<dbReference type="PANTHER" id="PTHR43378:SF2">
    <property type="entry name" value="UDP-3-O-ACYLGLUCOSAMINE N-ACYLTRANSFERASE 1, MITOCHONDRIAL-RELATED"/>
    <property type="match status" value="1"/>
</dbReference>
<dbReference type="NCBIfam" id="TIGR01853">
    <property type="entry name" value="lipid_A_lpxD"/>
    <property type="match status" value="1"/>
</dbReference>
<evidence type="ECO:0000313" key="9">
    <source>
        <dbReference type="Proteomes" id="UP000291301"/>
    </source>
</evidence>
<sequence length="357" mass="36362">MSGFSPIFLEPRQALSVDEIADLCDGRTVAGTTAPSAISVLSSLTNPKGGSLTFVQPDAKAADIVSLQSVGAILCAERTLAAMPAPPAKIVVASPQSAFIKIAAAMFPESLGPARVSASEGLNPAYPTASVSLLAAIKEGAVIEAGAAIGDHAAVGRDTVIGANAVIADHCQIGRDCRIGPAAVLQYALVGDGVVIHSGAQIGAEGFGFVPGSDGLLKVPQLGRVILQNRVEIGANTTVDRGAIDDTVIGEGTKIDNLVQIAHNVWIGRNCVIAAQTGISGSVRLGDGCMLGGGVGISDHVTIGSGVQIAASSGVMNNIPDGERWAGTPARPFKEFFREMATLRKLVTADKKPKTKT</sequence>
<dbReference type="UniPathway" id="UPA00973"/>
<dbReference type="Pfam" id="PF00132">
    <property type="entry name" value="Hexapep"/>
    <property type="match status" value="2"/>
</dbReference>
<comment type="subunit">
    <text evidence="7">Homotrimer.</text>
</comment>
<accession>A0A4R0PB57</accession>
<comment type="function">
    <text evidence="7">Catalyzes the N-acylation of UDP-3-O-acylglucosamine using 3-hydroxyacyl-ACP as the acyl donor. Is involved in the biosynthesis of lipid A, a phosphorylated glycolipid that anchors the lipopolysaccharide to the outer membrane of the cell.</text>
</comment>
<evidence type="ECO:0000256" key="4">
    <source>
        <dbReference type="ARBA" id="ARBA00022737"/>
    </source>
</evidence>
<dbReference type="GO" id="GO:0016410">
    <property type="term" value="F:N-acyltransferase activity"/>
    <property type="evidence" value="ECO:0007669"/>
    <property type="project" value="InterPro"/>
</dbReference>
<keyword evidence="3 7" id="KW-0808">Transferase</keyword>
<evidence type="ECO:0000256" key="3">
    <source>
        <dbReference type="ARBA" id="ARBA00022679"/>
    </source>
</evidence>
<keyword evidence="2 7" id="KW-0441">Lipid A biosynthesis</keyword>
<keyword evidence="4 7" id="KW-0677">Repeat</keyword>
<dbReference type="PANTHER" id="PTHR43378">
    <property type="entry name" value="UDP-3-O-ACYLGLUCOSAMINE N-ACYLTRANSFERASE"/>
    <property type="match status" value="1"/>
</dbReference>
<dbReference type="InterPro" id="IPR001451">
    <property type="entry name" value="Hexapep"/>
</dbReference>
<dbReference type="Proteomes" id="UP000291301">
    <property type="component" value="Unassembled WGS sequence"/>
</dbReference>
<dbReference type="InterPro" id="IPR018357">
    <property type="entry name" value="Hexapep_transf_CS"/>
</dbReference>
<name>A0A4R0PB57_9HYPH</name>
<dbReference type="OrthoDB" id="9784739at2"/>
<dbReference type="RefSeq" id="WP_131570200.1">
    <property type="nucleotide sequence ID" value="NZ_JAINFK010000005.1"/>
</dbReference>
<dbReference type="GO" id="GO:0009245">
    <property type="term" value="P:lipid A biosynthetic process"/>
    <property type="evidence" value="ECO:0007669"/>
    <property type="project" value="UniProtKB-UniRule"/>
</dbReference>
<evidence type="ECO:0000256" key="2">
    <source>
        <dbReference type="ARBA" id="ARBA00022556"/>
    </source>
</evidence>
<proteinExistence type="inferred from homology"/>
<reference evidence="8 9" key="1">
    <citation type="journal article" date="2015" name="Antonie Van Leeuwenhoek">
        <title>Oricola cellulosilytica gen. nov., sp. nov., a cellulose-degrading bacterium of the family Phyllobacteriaceae isolated from surface seashore water, and emended descriptions of Mesorhizobium loti and Phyllobacterium myrsinacearum.</title>
        <authorList>
            <person name="Hameed A."/>
            <person name="Shahina M."/>
            <person name="Lai W.A."/>
            <person name="Lin S.Y."/>
            <person name="Young L.S."/>
            <person name="Liu Y.C."/>
            <person name="Hsu Y.H."/>
            <person name="Young C.C."/>
        </authorList>
    </citation>
    <scope>NUCLEOTIDE SEQUENCE [LARGE SCALE GENOMIC DNA]</scope>
    <source>
        <strain evidence="8 9">KCTC 52183</strain>
    </source>
</reference>
<keyword evidence="9" id="KW-1185">Reference proteome</keyword>
<keyword evidence="5 7" id="KW-0443">Lipid metabolism</keyword>
<feature type="active site" description="Proton acceptor" evidence="7">
    <location>
        <position position="263"/>
    </location>
</feature>
<dbReference type="GO" id="GO:0016020">
    <property type="term" value="C:membrane"/>
    <property type="evidence" value="ECO:0007669"/>
    <property type="project" value="GOC"/>
</dbReference>
<organism evidence="8 9">
    <name type="scientific">Oricola cellulosilytica</name>
    <dbReference type="NCBI Taxonomy" id="1429082"/>
    <lineage>
        <taxon>Bacteria</taxon>
        <taxon>Pseudomonadati</taxon>
        <taxon>Pseudomonadota</taxon>
        <taxon>Alphaproteobacteria</taxon>
        <taxon>Hyphomicrobiales</taxon>
        <taxon>Ahrensiaceae</taxon>
        <taxon>Oricola</taxon>
    </lineage>
</organism>
<comment type="similarity">
    <text evidence="7">Belongs to the transferase hexapeptide repeat family. LpxD subfamily.</text>
</comment>
<protein>
    <recommendedName>
        <fullName evidence="7">UDP-3-O-acylglucosamine N-acyltransferase</fullName>
        <ecNumber evidence="7">2.3.1.191</ecNumber>
    </recommendedName>
</protein>
<evidence type="ECO:0000313" key="8">
    <source>
        <dbReference type="EMBL" id="TCD13208.1"/>
    </source>
</evidence>
<dbReference type="SUPFAM" id="SSF51161">
    <property type="entry name" value="Trimeric LpxA-like enzymes"/>
    <property type="match status" value="1"/>
</dbReference>
<dbReference type="EMBL" id="SJST01000006">
    <property type="protein sequence ID" value="TCD13208.1"/>
    <property type="molecule type" value="Genomic_DNA"/>
</dbReference>
<gene>
    <name evidence="7 8" type="primary">lpxD</name>
    <name evidence="8" type="ORF">E0D97_14505</name>
</gene>
<comment type="pathway">
    <text evidence="7">Bacterial outer membrane biogenesis; LPS lipid A biosynthesis.</text>
</comment>
<keyword evidence="1 7" id="KW-0444">Lipid biosynthesis</keyword>
<evidence type="ECO:0000256" key="6">
    <source>
        <dbReference type="ARBA" id="ARBA00023315"/>
    </source>
</evidence>
<comment type="caution">
    <text evidence="8">The sequence shown here is derived from an EMBL/GenBank/DDBJ whole genome shotgun (WGS) entry which is preliminary data.</text>
</comment>
<dbReference type="Gene3D" id="3.40.1390.10">
    <property type="entry name" value="MurE/MurF, N-terminal domain"/>
    <property type="match status" value="1"/>
</dbReference>
<dbReference type="InterPro" id="IPR007691">
    <property type="entry name" value="LpxD"/>
</dbReference>
<dbReference type="Gene3D" id="2.160.10.10">
    <property type="entry name" value="Hexapeptide repeat proteins"/>
    <property type="match status" value="1"/>
</dbReference>
<dbReference type="PROSITE" id="PS00101">
    <property type="entry name" value="HEXAPEP_TRANSFERASES"/>
    <property type="match status" value="1"/>
</dbReference>